<dbReference type="EMBL" id="JYDI01000039">
    <property type="protein sequence ID" value="KRY56773.1"/>
    <property type="molecule type" value="Genomic_DNA"/>
</dbReference>
<evidence type="ECO:0000313" key="1">
    <source>
        <dbReference type="EMBL" id="KRY56773.1"/>
    </source>
</evidence>
<accession>A0A0V1D5B7</accession>
<reference evidence="1 2" key="1">
    <citation type="submission" date="2015-01" db="EMBL/GenBank/DDBJ databases">
        <title>Evolution of Trichinella species and genotypes.</title>
        <authorList>
            <person name="Korhonen P.K."/>
            <person name="Edoardo P."/>
            <person name="Giuseppe L.R."/>
            <person name="Gasser R.B."/>
        </authorList>
    </citation>
    <scope>NUCLEOTIDE SEQUENCE [LARGE SCALE GENOMIC DNA]</scope>
    <source>
        <strain evidence="1">ISS120</strain>
    </source>
</reference>
<evidence type="ECO:0000313" key="2">
    <source>
        <dbReference type="Proteomes" id="UP000054653"/>
    </source>
</evidence>
<protein>
    <submittedName>
        <fullName evidence="1">Uncharacterized protein</fullName>
    </submittedName>
</protein>
<sequence>MSRHESGKQQSVGPMLRSLQSAAVPMLPFLLNAITSSLDGFKSASLKQTNCAIDASELVDLHNDDVS</sequence>
<name>A0A0V1D5B7_TRIBR</name>
<keyword evidence="2" id="KW-1185">Reference proteome</keyword>
<proteinExistence type="predicted"/>
<gene>
    <name evidence="1" type="ORF">T03_8074</name>
</gene>
<dbReference type="Proteomes" id="UP000054653">
    <property type="component" value="Unassembled WGS sequence"/>
</dbReference>
<dbReference type="AlphaFoldDB" id="A0A0V1D5B7"/>
<organism evidence="1 2">
    <name type="scientific">Trichinella britovi</name>
    <name type="common">Parasitic roundworm</name>
    <dbReference type="NCBI Taxonomy" id="45882"/>
    <lineage>
        <taxon>Eukaryota</taxon>
        <taxon>Metazoa</taxon>
        <taxon>Ecdysozoa</taxon>
        <taxon>Nematoda</taxon>
        <taxon>Enoplea</taxon>
        <taxon>Dorylaimia</taxon>
        <taxon>Trichinellida</taxon>
        <taxon>Trichinellidae</taxon>
        <taxon>Trichinella</taxon>
    </lineage>
</organism>
<comment type="caution">
    <text evidence="1">The sequence shown here is derived from an EMBL/GenBank/DDBJ whole genome shotgun (WGS) entry which is preliminary data.</text>
</comment>